<dbReference type="InterPro" id="IPR008967">
    <property type="entry name" value="p53-like_TF_DNA-bd_sf"/>
</dbReference>
<dbReference type="Pfam" id="PF09270">
    <property type="entry name" value="BTD"/>
    <property type="match status" value="1"/>
</dbReference>
<proteinExistence type="inferred from homology"/>
<feature type="domain" description="RBP-J/Cbf11/Cbf12 DNA binding" evidence="8">
    <location>
        <begin position="174"/>
        <end position="307"/>
    </location>
</feature>
<reference evidence="10" key="1">
    <citation type="submission" date="2019-10" db="EMBL/GenBank/DDBJ databases">
        <authorList>
            <consortium name="DOE Joint Genome Institute"/>
            <person name="Kuo A."/>
            <person name="Miyauchi S."/>
            <person name="Kiss E."/>
            <person name="Drula E."/>
            <person name="Kohler A."/>
            <person name="Sanchez-Garcia M."/>
            <person name="Andreopoulos B."/>
            <person name="Barry K.W."/>
            <person name="Bonito G."/>
            <person name="Buee M."/>
            <person name="Carver A."/>
            <person name="Chen C."/>
            <person name="Cichocki N."/>
            <person name="Clum A."/>
            <person name="Culley D."/>
            <person name="Crous P.W."/>
            <person name="Fauchery L."/>
            <person name="Girlanda M."/>
            <person name="Hayes R."/>
            <person name="Keri Z."/>
            <person name="LaButti K."/>
            <person name="Lipzen A."/>
            <person name="Lombard V."/>
            <person name="Magnuson J."/>
            <person name="Maillard F."/>
            <person name="Morin E."/>
            <person name="Murat C."/>
            <person name="Nolan M."/>
            <person name="Ohm R."/>
            <person name="Pangilinan J."/>
            <person name="Pereira M."/>
            <person name="Perotto S."/>
            <person name="Peter M."/>
            <person name="Riley R."/>
            <person name="Sitrit Y."/>
            <person name="Stielow B."/>
            <person name="Szollosi G."/>
            <person name="Zifcakova L."/>
            <person name="Stursova M."/>
            <person name="Spatafora J.W."/>
            <person name="Tedersoo L."/>
            <person name="Vaario L.-M."/>
            <person name="Yamada A."/>
            <person name="Yan M."/>
            <person name="Wang P."/>
            <person name="Xu J."/>
            <person name="Bruns T."/>
            <person name="Baldrian P."/>
            <person name="Vilgalys R."/>
            <person name="Henrissat B."/>
            <person name="Grigoriev I.V."/>
            <person name="Hibbett D."/>
            <person name="Nagy L.G."/>
            <person name="Martin F.M."/>
        </authorList>
    </citation>
    <scope>NUCLEOTIDE SEQUENCE</scope>
    <source>
        <strain evidence="10">Prilba</strain>
    </source>
</reference>
<keyword evidence="11" id="KW-1185">Reference proteome</keyword>
<gene>
    <name evidence="10" type="ORF">DFH94DRAFT_629976</name>
</gene>
<name>A0A9P5TA44_9AGAM</name>
<protein>
    <recommendedName>
        <fullName evidence="12">Transcription factor</fullName>
    </recommendedName>
</protein>
<dbReference type="InterPro" id="IPR040159">
    <property type="entry name" value="CLS_fam"/>
</dbReference>
<feature type="compositionally biased region" description="Polar residues" evidence="7">
    <location>
        <begin position="68"/>
        <end position="83"/>
    </location>
</feature>
<feature type="domain" description="Beta-trefoil DNA-binding" evidence="9">
    <location>
        <begin position="308"/>
        <end position="479"/>
    </location>
</feature>
<dbReference type="GO" id="GO:0001228">
    <property type="term" value="F:DNA-binding transcription activator activity, RNA polymerase II-specific"/>
    <property type="evidence" value="ECO:0007669"/>
    <property type="project" value="InterPro"/>
</dbReference>
<accession>A0A9P5TA44</accession>
<dbReference type="Gene3D" id="2.60.40.1450">
    <property type="entry name" value="LAG1, DNA binding domain"/>
    <property type="match status" value="1"/>
</dbReference>
<keyword evidence="5" id="KW-0804">Transcription</keyword>
<evidence type="ECO:0000256" key="5">
    <source>
        <dbReference type="ARBA" id="ARBA00023163"/>
    </source>
</evidence>
<dbReference type="SMART" id="SM01267">
    <property type="entry name" value="LAG1_DNAbind"/>
    <property type="match status" value="1"/>
</dbReference>
<evidence type="ECO:0000256" key="1">
    <source>
        <dbReference type="ARBA" id="ARBA00004123"/>
    </source>
</evidence>
<evidence type="ECO:0000259" key="9">
    <source>
        <dbReference type="SMART" id="SM01268"/>
    </source>
</evidence>
<evidence type="ECO:0008006" key="12">
    <source>
        <dbReference type="Google" id="ProtNLM"/>
    </source>
</evidence>
<dbReference type="InterPro" id="IPR036358">
    <property type="entry name" value="BTD_sf"/>
</dbReference>
<comment type="subcellular location">
    <subcellularLocation>
        <location evidence="1">Nucleus</location>
    </subcellularLocation>
</comment>
<dbReference type="InterPro" id="IPR037095">
    <property type="entry name" value="RBP-J/Cbf11_DNA-bd_sf"/>
</dbReference>
<feature type="compositionally biased region" description="Polar residues" evidence="7">
    <location>
        <begin position="586"/>
        <end position="598"/>
    </location>
</feature>
<feature type="region of interest" description="Disordered" evidence="7">
    <location>
        <begin position="635"/>
        <end position="665"/>
    </location>
</feature>
<dbReference type="EMBL" id="WHVB01000007">
    <property type="protein sequence ID" value="KAF8481283.1"/>
    <property type="molecule type" value="Genomic_DNA"/>
</dbReference>
<dbReference type="OrthoDB" id="5600360at2759"/>
<comment type="caution">
    <text evidence="10">The sequence shown here is derived from an EMBL/GenBank/DDBJ whole genome shotgun (WGS) entry which is preliminary data.</text>
</comment>
<keyword evidence="6" id="KW-0539">Nucleus</keyword>
<organism evidence="10 11">
    <name type="scientific">Russula ochroleuca</name>
    <dbReference type="NCBI Taxonomy" id="152965"/>
    <lineage>
        <taxon>Eukaryota</taxon>
        <taxon>Fungi</taxon>
        <taxon>Dikarya</taxon>
        <taxon>Basidiomycota</taxon>
        <taxon>Agaricomycotina</taxon>
        <taxon>Agaricomycetes</taxon>
        <taxon>Russulales</taxon>
        <taxon>Russulaceae</taxon>
        <taxon>Russula</taxon>
    </lineage>
</organism>
<dbReference type="Gene3D" id="2.80.10.50">
    <property type="match status" value="1"/>
</dbReference>
<feature type="compositionally biased region" description="Polar residues" evidence="7">
    <location>
        <begin position="1"/>
        <end position="33"/>
    </location>
</feature>
<dbReference type="SMART" id="SM01268">
    <property type="entry name" value="BTD"/>
    <property type="match status" value="1"/>
</dbReference>
<feature type="compositionally biased region" description="Polar residues" evidence="7">
    <location>
        <begin position="44"/>
        <end position="57"/>
    </location>
</feature>
<dbReference type="InterPro" id="IPR015350">
    <property type="entry name" value="Beta-trefoil_DNA-bd_dom"/>
</dbReference>
<dbReference type="GO" id="GO:0005634">
    <property type="term" value="C:nucleus"/>
    <property type="evidence" value="ECO:0007669"/>
    <property type="project" value="UniProtKB-SubCell"/>
</dbReference>
<dbReference type="SUPFAM" id="SSF49417">
    <property type="entry name" value="p53-like transcription factors"/>
    <property type="match status" value="1"/>
</dbReference>
<evidence type="ECO:0000256" key="3">
    <source>
        <dbReference type="ARBA" id="ARBA00023015"/>
    </source>
</evidence>
<evidence type="ECO:0000256" key="4">
    <source>
        <dbReference type="ARBA" id="ARBA00023125"/>
    </source>
</evidence>
<dbReference type="Proteomes" id="UP000759537">
    <property type="component" value="Unassembled WGS sequence"/>
</dbReference>
<dbReference type="GO" id="GO:0000978">
    <property type="term" value="F:RNA polymerase II cis-regulatory region sequence-specific DNA binding"/>
    <property type="evidence" value="ECO:0007669"/>
    <property type="project" value="InterPro"/>
</dbReference>
<feature type="compositionally biased region" description="Basic and acidic residues" evidence="7">
    <location>
        <begin position="655"/>
        <end position="664"/>
    </location>
</feature>
<sequence length="749" mass="80054">MSTSPTTEVQAQHHSQQQLPDLSREPSPTSNIAQLVVKVISGPKTASSSPQNASQALNPPHSAPGTPQPTANASISPINSSQPPALPSVDPNISFQSVLTASKDGSSSNGQHIPWTVPTTMPAQQLPSPLAPRPQANGKRKVDDGDANDQHRKIRRVVRDHISQDPGRATPMTTVVCMHAAVAQKSYGSEKRFLCPPPVVHIEGPVWHMRQQQMSMSVVSETGERSFEQKAQLDNNMSASFKFLHVNGTAKAKSFLLSLDIAEPPPHVPSSDGTDPPTGRVWASFDSAPVTIISKPSKKTAKTRNISSCILAGGPVSLFNRINSQTVRTKYMTIDHTQLCASNVSWSAFNVNVVRRSQETQSLVPQPVTYGSEIILMDTHSGISTAPLVIRKVDKGKIVSDDGGPVSQMQKIALQRINQDGTRHYLSAAGPMPGSAGTMSPAPGQAGSHPLIFQSPRVREDVKDGVRTVTDEVDDYLCWTIVGISKFQYTFFDALGPSNTIPELPVTPFPTLFTAPVYRPANNALELTVSNFFYENPKTRAQTPLDVYLGSIGPLRTRIYQTPLPGPLTNVSPFVQPLTPPVEASATGTVDPQPSNGAPSVPPIPPRYISAGPLHTIVVVEMPPLPDVIHALKEDALPPVDEGEDRAERGNGAQEPREGERDSGIARAVAPQQLAGRSLPLLFIRALDGVGYHSGRTIACENVFENMSLNVIGGGPGGSPSGIDQSWLAAAQAAAAVDGGMHGWTLRVM</sequence>
<dbReference type="InterPro" id="IPR015351">
    <property type="entry name" value="RBP-J/Cbf11/Cbf12_DNA-bd"/>
</dbReference>
<evidence type="ECO:0000313" key="10">
    <source>
        <dbReference type="EMBL" id="KAF8481283.1"/>
    </source>
</evidence>
<evidence type="ECO:0000259" key="8">
    <source>
        <dbReference type="SMART" id="SM01267"/>
    </source>
</evidence>
<feature type="region of interest" description="Disordered" evidence="7">
    <location>
        <begin position="1"/>
        <end position="152"/>
    </location>
</feature>
<dbReference type="SUPFAM" id="SSF110217">
    <property type="entry name" value="DNA-binding protein LAG-1 (CSL)"/>
    <property type="match status" value="1"/>
</dbReference>
<evidence type="ECO:0000256" key="2">
    <source>
        <dbReference type="ARBA" id="ARBA00009704"/>
    </source>
</evidence>
<evidence type="ECO:0000313" key="11">
    <source>
        <dbReference type="Proteomes" id="UP000759537"/>
    </source>
</evidence>
<dbReference type="Pfam" id="PF09271">
    <property type="entry name" value="LAG1-DNAbind"/>
    <property type="match status" value="2"/>
</dbReference>
<feature type="compositionally biased region" description="Polar residues" evidence="7">
    <location>
        <begin position="91"/>
        <end position="127"/>
    </location>
</feature>
<reference evidence="10" key="2">
    <citation type="journal article" date="2020" name="Nat. Commun.">
        <title>Large-scale genome sequencing of mycorrhizal fungi provides insights into the early evolution of symbiotic traits.</title>
        <authorList>
            <person name="Miyauchi S."/>
            <person name="Kiss E."/>
            <person name="Kuo A."/>
            <person name="Drula E."/>
            <person name="Kohler A."/>
            <person name="Sanchez-Garcia M."/>
            <person name="Morin E."/>
            <person name="Andreopoulos B."/>
            <person name="Barry K.W."/>
            <person name="Bonito G."/>
            <person name="Buee M."/>
            <person name="Carver A."/>
            <person name="Chen C."/>
            <person name="Cichocki N."/>
            <person name="Clum A."/>
            <person name="Culley D."/>
            <person name="Crous P.W."/>
            <person name="Fauchery L."/>
            <person name="Girlanda M."/>
            <person name="Hayes R.D."/>
            <person name="Keri Z."/>
            <person name="LaButti K."/>
            <person name="Lipzen A."/>
            <person name="Lombard V."/>
            <person name="Magnuson J."/>
            <person name="Maillard F."/>
            <person name="Murat C."/>
            <person name="Nolan M."/>
            <person name="Ohm R.A."/>
            <person name="Pangilinan J."/>
            <person name="Pereira M.F."/>
            <person name="Perotto S."/>
            <person name="Peter M."/>
            <person name="Pfister S."/>
            <person name="Riley R."/>
            <person name="Sitrit Y."/>
            <person name="Stielow J.B."/>
            <person name="Szollosi G."/>
            <person name="Zifcakova L."/>
            <person name="Stursova M."/>
            <person name="Spatafora J.W."/>
            <person name="Tedersoo L."/>
            <person name="Vaario L.M."/>
            <person name="Yamada A."/>
            <person name="Yan M."/>
            <person name="Wang P."/>
            <person name="Xu J."/>
            <person name="Bruns T."/>
            <person name="Baldrian P."/>
            <person name="Vilgalys R."/>
            <person name="Dunand C."/>
            <person name="Henrissat B."/>
            <person name="Grigoriev I.V."/>
            <person name="Hibbett D."/>
            <person name="Nagy L.G."/>
            <person name="Martin F.M."/>
        </authorList>
    </citation>
    <scope>NUCLEOTIDE SEQUENCE</scope>
    <source>
        <strain evidence="10">Prilba</strain>
    </source>
</reference>
<comment type="similarity">
    <text evidence="2">Belongs to the Su(H) family.</text>
</comment>
<feature type="region of interest" description="Disordered" evidence="7">
    <location>
        <begin position="582"/>
        <end position="601"/>
    </location>
</feature>
<feature type="compositionally biased region" description="Basic and acidic residues" evidence="7">
    <location>
        <begin position="140"/>
        <end position="152"/>
    </location>
</feature>
<evidence type="ECO:0000256" key="7">
    <source>
        <dbReference type="SAM" id="MobiDB-lite"/>
    </source>
</evidence>
<keyword evidence="3" id="KW-0805">Transcription regulation</keyword>
<evidence type="ECO:0000256" key="6">
    <source>
        <dbReference type="ARBA" id="ARBA00023242"/>
    </source>
</evidence>
<keyword evidence="4" id="KW-0238">DNA-binding</keyword>
<dbReference type="PANTHER" id="PTHR10665">
    <property type="entry name" value="RECOMBINING BINDING PROTEIN SUPPRESSOR OF HAIRLESS"/>
    <property type="match status" value="1"/>
</dbReference>
<dbReference type="AlphaFoldDB" id="A0A9P5TA44"/>